<name>A0A7C4Y4T9_UNCW3</name>
<comment type="function">
    <text evidence="3">Probably deamidates glutamine residues to glutamate on methyl-accepting chemotaxis receptors (MCPs), playing an important role in chemotaxis.</text>
</comment>
<keyword evidence="2 3" id="KW-0378">Hydrolase</keyword>
<evidence type="ECO:0000256" key="1">
    <source>
        <dbReference type="ARBA" id="ARBA00022500"/>
    </source>
</evidence>
<dbReference type="PANTHER" id="PTHR35147">
    <property type="entry name" value="CHEMORECEPTOR GLUTAMINE DEAMIDASE CHED-RELATED"/>
    <property type="match status" value="1"/>
</dbReference>
<keyword evidence="1 3" id="KW-0145">Chemotaxis</keyword>
<dbReference type="InterPro" id="IPR011324">
    <property type="entry name" value="Cytotoxic_necrot_fac-like_cat"/>
</dbReference>
<dbReference type="SUPFAM" id="SSF64438">
    <property type="entry name" value="CNF1/YfiH-like putative cysteine hydrolases"/>
    <property type="match status" value="1"/>
</dbReference>
<accession>A0A7C4Y4T9</accession>
<protein>
    <recommendedName>
        <fullName evidence="3">Probable chemoreceptor glutamine deamidase CheD</fullName>
        <ecNumber evidence="3">3.5.1.44</ecNumber>
    </recommendedName>
</protein>
<comment type="catalytic activity">
    <reaction evidence="3">
        <text>L-glutaminyl-[protein] + H2O = L-glutamyl-[protein] + NH4(+)</text>
        <dbReference type="Rhea" id="RHEA:16441"/>
        <dbReference type="Rhea" id="RHEA-COMP:10207"/>
        <dbReference type="Rhea" id="RHEA-COMP:10208"/>
        <dbReference type="ChEBI" id="CHEBI:15377"/>
        <dbReference type="ChEBI" id="CHEBI:28938"/>
        <dbReference type="ChEBI" id="CHEBI:29973"/>
        <dbReference type="ChEBI" id="CHEBI:30011"/>
        <dbReference type="EC" id="3.5.1.44"/>
    </reaction>
</comment>
<dbReference type="EC" id="3.5.1.44" evidence="3"/>
<dbReference type="PANTHER" id="PTHR35147:SF1">
    <property type="entry name" value="CHEMORECEPTOR GLUTAMINE DEAMIDASE CHED-RELATED"/>
    <property type="match status" value="1"/>
</dbReference>
<dbReference type="Gene3D" id="3.30.1330.200">
    <property type="match status" value="1"/>
</dbReference>
<sequence length="192" mass="21582">MFLDSLYWVWLRHLDLVCMNILNPINLEKGYIKKMDKIFVKIAEMKTGKAPSVIITMGLGSCVAVTFYDRKNKTGGLLHFLLPENPTNDSSYFKYGDTGIKEMIRIFRNNGSRIEDIEAKIVGGSVMFTQLLKNTDNAVGPRNVKIAKEILEKSGIRIVGEDTGGDYGRSVEFYLETGELKVSSYKTGIKII</sequence>
<dbReference type="CDD" id="cd16352">
    <property type="entry name" value="CheD"/>
    <property type="match status" value="1"/>
</dbReference>
<reference evidence="4" key="1">
    <citation type="journal article" date="2020" name="mSystems">
        <title>Genome- and Community-Level Interaction Insights into Carbon Utilization and Element Cycling Functions of Hydrothermarchaeota in Hydrothermal Sediment.</title>
        <authorList>
            <person name="Zhou Z."/>
            <person name="Liu Y."/>
            <person name="Xu W."/>
            <person name="Pan J."/>
            <person name="Luo Z.H."/>
            <person name="Li M."/>
        </authorList>
    </citation>
    <scope>NUCLEOTIDE SEQUENCE [LARGE SCALE GENOMIC DNA]</scope>
    <source>
        <strain evidence="4">SpSt-780</strain>
    </source>
</reference>
<dbReference type="Pfam" id="PF03975">
    <property type="entry name" value="CheD"/>
    <property type="match status" value="1"/>
</dbReference>
<dbReference type="GO" id="GO:0006935">
    <property type="term" value="P:chemotaxis"/>
    <property type="evidence" value="ECO:0007669"/>
    <property type="project" value="UniProtKB-UniRule"/>
</dbReference>
<evidence type="ECO:0000256" key="2">
    <source>
        <dbReference type="ARBA" id="ARBA00022801"/>
    </source>
</evidence>
<dbReference type="AlphaFoldDB" id="A0A7C4Y4T9"/>
<dbReference type="InterPro" id="IPR038592">
    <property type="entry name" value="CheD-like_sf"/>
</dbReference>
<dbReference type="EMBL" id="DTHG01000028">
    <property type="protein sequence ID" value="HGW91382.1"/>
    <property type="molecule type" value="Genomic_DNA"/>
</dbReference>
<evidence type="ECO:0000313" key="4">
    <source>
        <dbReference type="EMBL" id="HGW91382.1"/>
    </source>
</evidence>
<gene>
    <name evidence="3" type="primary">cheD</name>
    <name evidence="4" type="ORF">ENV67_02420</name>
</gene>
<organism evidence="4">
    <name type="scientific">candidate division WOR-3 bacterium</name>
    <dbReference type="NCBI Taxonomy" id="2052148"/>
    <lineage>
        <taxon>Bacteria</taxon>
        <taxon>Bacteria division WOR-3</taxon>
    </lineage>
</organism>
<proteinExistence type="inferred from homology"/>
<dbReference type="HAMAP" id="MF_01440">
    <property type="entry name" value="CheD"/>
    <property type="match status" value="1"/>
</dbReference>
<evidence type="ECO:0000256" key="3">
    <source>
        <dbReference type="HAMAP-Rule" id="MF_01440"/>
    </source>
</evidence>
<comment type="caution">
    <text evidence="4">The sequence shown here is derived from an EMBL/GenBank/DDBJ whole genome shotgun (WGS) entry which is preliminary data.</text>
</comment>
<dbReference type="InterPro" id="IPR005659">
    <property type="entry name" value="Chemorcpt_Glu_NH3ase_CheD"/>
</dbReference>
<comment type="similarity">
    <text evidence="3">Belongs to the CheD family.</text>
</comment>
<dbReference type="GO" id="GO:0050568">
    <property type="term" value="F:protein-glutamine glutaminase activity"/>
    <property type="evidence" value="ECO:0007669"/>
    <property type="project" value="UniProtKB-UniRule"/>
</dbReference>